<organism evidence="17 18">
    <name type="scientific">Candidatus Dojkabacteria bacterium CG_4_10_14_0_2_um_filter_Dojkabacteria_WS6_41_15</name>
    <dbReference type="NCBI Taxonomy" id="2014249"/>
    <lineage>
        <taxon>Bacteria</taxon>
        <taxon>Candidatus Dojkabacteria</taxon>
    </lineage>
</organism>
<dbReference type="GO" id="GO:0004748">
    <property type="term" value="F:ribonucleoside-diphosphate reductase activity, thioredoxin disulfide as acceptor"/>
    <property type="evidence" value="ECO:0007669"/>
    <property type="project" value="UniProtKB-EC"/>
</dbReference>
<keyword evidence="10 13" id="KW-0170">Cobalt</keyword>
<evidence type="ECO:0000256" key="9">
    <source>
        <dbReference type="ARBA" id="ARBA00023157"/>
    </source>
</evidence>
<accession>A0A2M7W2Y5</accession>
<evidence type="ECO:0000256" key="4">
    <source>
        <dbReference type="ARBA" id="ARBA00014409"/>
    </source>
</evidence>
<dbReference type="NCBIfam" id="TIGR02504">
    <property type="entry name" value="NrdJ_Z"/>
    <property type="match status" value="1"/>
</dbReference>
<dbReference type="SUPFAM" id="SSF75625">
    <property type="entry name" value="YebC-like"/>
    <property type="match status" value="1"/>
</dbReference>
<name>A0A2M7W2Y5_9BACT</name>
<dbReference type="InterPro" id="IPR029072">
    <property type="entry name" value="YebC-like"/>
</dbReference>
<evidence type="ECO:0000259" key="14">
    <source>
        <dbReference type="Pfam" id="PF02867"/>
    </source>
</evidence>
<dbReference type="PANTHER" id="PTHR43371:SF1">
    <property type="entry name" value="RIBONUCLEOSIDE-DIPHOSPHATE REDUCTASE"/>
    <property type="match status" value="1"/>
</dbReference>
<dbReference type="InterPro" id="IPR013678">
    <property type="entry name" value="RNR_2_N"/>
</dbReference>
<dbReference type="InterPro" id="IPR013344">
    <property type="entry name" value="RNR_NrdJ/NrdZ"/>
</dbReference>
<gene>
    <name evidence="17" type="ORF">COX64_00810</name>
</gene>
<evidence type="ECO:0000256" key="1">
    <source>
        <dbReference type="ARBA" id="ARBA00001922"/>
    </source>
</evidence>
<evidence type="ECO:0000256" key="13">
    <source>
        <dbReference type="RuleBase" id="RU364064"/>
    </source>
</evidence>
<dbReference type="Proteomes" id="UP000228952">
    <property type="component" value="Unassembled WGS sequence"/>
</dbReference>
<protein>
    <recommendedName>
        <fullName evidence="4 13">Vitamin B12-dependent ribonucleotide reductase</fullName>
        <ecNumber evidence="3 13">1.17.4.1</ecNumber>
    </recommendedName>
</protein>
<evidence type="ECO:0000256" key="11">
    <source>
        <dbReference type="ARBA" id="ARBA00025437"/>
    </source>
</evidence>
<dbReference type="Pfam" id="PF02867">
    <property type="entry name" value="Ribonuc_red_lgC"/>
    <property type="match status" value="2"/>
</dbReference>
<dbReference type="GO" id="GO:0050897">
    <property type="term" value="F:cobalt ion binding"/>
    <property type="evidence" value="ECO:0007669"/>
    <property type="project" value="InterPro"/>
</dbReference>
<feature type="domain" description="Ribonucleotide reductase class II vitamin B12-dependent N-terminal" evidence="15">
    <location>
        <begin position="39"/>
        <end position="158"/>
    </location>
</feature>
<dbReference type="InterPro" id="IPR050862">
    <property type="entry name" value="RdRp_reductase_class-2"/>
</dbReference>
<dbReference type="SUPFAM" id="SSF51998">
    <property type="entry name" value="PFL-like glycyl radical enzymes"/>
    <property type="match status" value="1"/>
</dbReference>
<feature type="domain" description="Ribonucleotide reductase large subunit C-terminal" evidence="14">
    <location>
        <begin position="209"/>
        <end position="760"/>
    </location>
</feature>
<feature type="domain" description="TSCPD" evidence="16">
    <location>
        <begin position="985"/>
        <end position="1086"/>
    </location>
</feature>
<keyword evidence="9" id="KW-1015">Disulfide bond</keyword>
<evidence type="ECO:0000256" key="7">
    <source>
        <dbReference type="ARBA" id="ARBA00022741"/>
    </source>
</evidence>
<dbReference type="Pfam" id="PF08471">
    <property type="entry name" value="Ribonuc_red_2_N"/>
    <property type="match status" value="1"/>
</dbReference>
<dbReference type="InterPro" id="IPR024434">
    <property type="entry name" value="TSCPD_dom"/>
</dbReference>
<dbReference type="InterPro" id="IPR000788">
    <property type="entry name" value="RNR_lg_C"/>
</dbReference>
<dbReference type="PANTHER" id="PTHR43371">
    <property type="entry name" value="VITAMIN B12-DEPENDENT RIBONUCLEOTIDE REDUCTASE"/>
    <property type="match status" value="1"/>
</dbReference>
<sequence length="1229" mass="136241">MGYSVDAFIKTHIGQKGLKIKRIFTDPKNNLLSQIVYEKRTSKIVDVSGKVIFQKDDVEVPTFWSQVATDILAQKYFRKRGVPVEIAERTECTKDDSFSALESSLRLPDDTTGEWSIRQVAHRLAGAWTWWGEQYGYFNSTEDADAFYDELKYMIITQTTAPNSPQWFNTGLFWAYGINSPAQGHYYVDPSTGELTKSIDAYSHPQPHACFIQEVNDDLVNPQGIFDLLTREARIFKYGSGTGTNFSSLREEGASLSGGGTSSGLMSFLSVFDRAAGSVKSGGTTRRAAKMVILNVDHPDIEKFIGWKVREERKVVALVTGSKIAYEHLQGIMASAETKGIDPAKNPELKQKIAAAKLQYVPLNYIKRVLMLVENGIKAADFHFNVFDTDYRSEAYITVDGQNSNNTVRVTDAFMQAVEADREWNLISRIDGSIKKTVQAKELWEKIAEAAWESADPGLQFDSTINDWHTCPEDGRINASNPCSEYMFLDETACNLASINLEKFYDSETRIFDVPLYQHAIRIWTIVLEISVLMSQSPSIKMAERTFQYRTLGLGYANLGTILMKMGLAYDSDEARSVAGAVTAIMTGDSYATSAEMAKILGVFERYEANREHMLRVIRNHRRVAYNSIPAEYEKLSTVPLGLDPTTTPPYLLSAARESWDNALSLGEQFGFRNAQVTVVAPTGTIGLVMDCDTTGFEPDFALVKFKKLVGGGYFKIVNQSVEPALRSLGYDDYQVHDILQYVLGSASLSGAPHINRQVLKAKGFTDEKLDALEAQLSAAFNISFLFNHYVLGTEFVSSLFPEKDVTVPQFSLLKELGFSQEEIDVANEYVCGAMTVEGAPYLREEHYSVFDCASKCGSKGKRFIAPVGHVRMLAAGQPFVSGSISKTVNLPEDATIAEIQDIYLTSWKLGLKCNALYRDGSKLSQPLSTSSDENSVYAKLFDFSEEPQVDEIEIEVPEVAKTVQQEAIAAVSTTALAQRKKLPLERVSITHKFEIGGHEGYITASLFEDGRPGEIFLTMNKEGSTLSGIMDAWAISLSLNLQYGVPLQVLINKYSHVRFEPAGMTNNRNIPMAKSIVDYLARWLALKFLDTETAKKYHTAELVDRAMGNGDLKAIDVMKIYKHHVGASSKEISTKALEEIAQKSGRGSVPIEEGAEMLNIPAEVTLETEEIPPANVVVDLEMLRKDQAQQALKQNNEDAPMCSECGSVMIRNGACYKCLDCGSTSGCS</sequence>
<dbReference type="GO" id="GO:0000166">
    <property type="term" value="F:nucleotide binding"/>
    <property type="evidence" value="ECO:0007669"/>
    <property type="project" value="UniProtKB-KW"/>
</dbReference>
<evidence type="ECO:0000259" key="16">
    <source>
        <dbReference type="Pfam" id="PF12637"/>
    </source>
</evidence>
<dbReference type="EMBL" id="PFQB01000019">
    <property type="protein sequence ID" value="PJA15400.1"/>
    <property type="molecule type" value="Genomic_DNA"/>
</dbReference>
<dbReference type="CDD" id="cd02888">
    <property type="entry name" value="RNR_II_dimer"/>
    <property type="match status" value="1"/>
</dbReference>
<keyword evidence="5 13" id="KW-0846">Cobalamin</keyword>
<keyword evidence="8 13" id="KW-0560">Oxidoreductase</keyword>
<feature type="domain" description="Ribonucleotide reductase large subunit C-terminal" evidence="14">
    <location>
        <begin position="814"/>
        <end position="917"/>
    </location>
</feature>
<evidence type="ECO:0000256" key="6">
    <source>
        <dbReference type="ARBA" id="ARBA00022634"/>
    </source>
</evidence>
<comment type="catalytic activity">
    <reaction evidence="12 13">
        <text>a 2'-deoxyribonucleoside 5'-diphosphate + [thioredoxin]-disulfide + H2O = a ribonucleoside 5'-diphosphate + [thioredoxin]-dithiol</text>
        <dbReference type="Rhea" id="RHEA:23252"/>
        <dbReference type="Rhea" id="RHEA-COMP:10698"/>
        <dbReference type="Rhea" id="RHEA-COMP:10700"/>
        <dbReference type="ChEBI" id="CHEBI:15377"/>
        <dbReference type="ChEBI" id="CHEBI:29950"/>
        <dbReference type="ChEBI" id="CHEBI:50058"/>
        <dbReference type="ChEBI" id="CHEBI:57930"/>
        <dbReference type="ChEBI" id="CHEBI:73316"/>
        <dbReference type="EC" id="1.17.4.1"/>
    </reaction>
</comment>
<comment type="caution">
    <text evidence="17">The sequence shown here is derived from an EMBL/GenBank/DDBJ whole genome shotgun (WGS) entry which is preliminary data.</text>
</comment>
<evidence type="ECO:0000313" key="17">
    <source>
        <dbReference type="EMBL" id="PJA15400.1"/>
    </source>
</evidence>
<evidence type="ECO:0000256" key="3">
    <source>
        <dbReference type="ARBA" id="ARBA00012274"/>
    </source>
</evidence>
<dbReference type="PRINTS" id="PR01183">
    <property type="entry name" value="RIBORDTASEM1"/>
</dbReference>
<evidence type="ECO:0000259" key="15">
    <source>
        <dbReference type="Pfam" id="PF08471"/>
    </source>
</evidence>
<dbReference type="GO" id="GO:0031419">
    <property type="term" value="F:cobalamin binding"/>
    <property type="evidence" value="ECO:0007669"/>
    <property type="project" value="UniProtKB-KW"/>
</dbReference>
<evidence type="ECO:0000256" key="12">
    <source>
        <dbReference type="ARBA" id="ARBA00047754"/>
    </source>
</evidence>
<keyword evidence="6 13" id="KW-0237">DNA synthesis</keyword>
<dbReference type="Pfam" id="PF12637">
    <property type="entry name" value="TSCPD"/>
    <property type="match status" value="1"/>
</dbReference>
<dbReference type="EC" id="1.17.4.1" evidence="3 13"/>
<comment type="function">
    <text evidence="11 13">Catalyzes the reduction of ribonucleotides to deoxyribonucleotides. May function to provide a pool of deoxyribonucleotide precursors for DNA repair during oxygen limitation and/or for immediate growth after restoration of oxygen.</text>
</comment>
<dbReference type="GO" id="GO:0071897">
    <property type="term" value="P:DNA biosynthetic process"/>
    <property type="evidence" value="ECO:0007669"/>
    <property type="project" value="UniProtKB-KW"/>
</dbReference>
<evidence type="ECO:0000256" key="10">
    <source>
        <dbReference type="ARBA" id="ARBA00023285"/>
    </source>
</evidence>
<keyword evidence="7 13" id="KW-0547">Nucleotide-binding</keyword>
<evidence type="ECO:0000256" key="8">
    <source>
        <dbReference type="ARBA" id="ARBA00023002"/>
    </source>
</evidence>
<evidence type="ECO:0000256" key="5">
    <source>
        <dbReference type="ARBA" id="ARBA00022628"/>
    </source>
</evidence>
<comment type="similarity">
    <text evidence="2 13">Belongs to the ribonucleoside diphosphate reductase class-2 family.</text>
</comment>
<reference evidence="18" key="1">
    <citation type="submission" date="2017-09" db="EMBL/GenBank/DDBJ databases">
        <title>Depth-based differentiation of microbial function through sediment-hosted aquifers and enrichment of novel symbionts in the deep terrestrial subsurface.</title>
        <authorList>
            <person name="Probst A.J."/>
            <person name="Ladd B."/>
            <person name="Jarett J.K."/>
            <person name="Geller-Mcgrath D.E."/>
            <person name="Sieber C.M.K."/>
            <person name="Emerson J.B."/>
            <person name="Anantharaman K."/>
            <person name="Thomas B.C."/>
            <person name="Malmstrom R."/>
            <person name="Stieglmeier M."/>
            <person name="Klingl A."/>
            <person name="Woyke T."/>
            <person name="Ryan C.M."/>
            <person name="Banfield J.F."/>
        </authorList>
    </citation>
    <scope>NUCLEOTIDE SEQUENCE [LARGE SCALE GENOMIC DNA]</scope>
</reference>
<evidence type="ECO:0000313" key="18">
    <source>
        <dbReference type="Proteomes" id="UP000228952"/>
    </source>
</evidence>
<dbReference type="AlphaFoldDB" id="A0A2M7W2Y5"/>
<comment type="cofactor">
    <cofactor evidence="1 13">
        <name>adenosylcob(III)alamin</name>
        <dbReference type="ChEBI" id="CHEBI:18408"/>
    </cofactor>
</comment>
<dbReference type="Gene3D" id="3.20.70.20">
    <property type="match status" value="3"/>
</dbReference>
<proteinExistence type="inferred from homology"/>
<evidence type="ECO:0000256" key="2">
    <source>
        <dbReference type="ARBA" id="ARBA00007405"/>
    </source>
</evidence>